<dbReference type="Pfam" id="PF10343">
    <property type="entry name" value="Q_salvage"/>
    <property type="match status" value="2"/>
</dbReference>
<evidence type="ECO:0000256" key="5">
    <source>
        <dbReference type="ARBA" id="ARBA00048204"/>
    </source>
</evidence>
<dbReference type="AlphaFoldDB" id="A0AAN7TVY0"/>
<comment type="similarity">
    <text evidence="2 6">Belongs to the QNG1 protein family.</text>
</comment>
<evidence type="ECO:0000256" key="1">
    <source>
        <dbReference type="ARBA" id="ARBA00022801"/>
    </source>
</evidence>
<comment type="function">
    <text evidence="6">Catalyzes the hydrolysis of queuosine 5'-phosphate, releasing the nucleobase queuine (q). Is required for salvage of queuine from exogenous queuosine (Q) that is imported and then converted to queuosine 5'-phosphate intracellularly.</text>
</comment>
<gene>
    <name evidence="8" type="ORF">LTR62_005891</name>
</gene>
<dbReference type="GO" id="GO:0006400">
    <property type="term" value="P:tRNA modification"/>
    <property type="evidence" value="ECO:0007669"/>
    <property type="project" value="TreeGrafter"/>
</dbReference>
<evidence type="ECO:0000313" key="8">
    <source>
        <dbReference type="EMBL" id="KAK5117274.1"/>
    </source>
</evidence>
<reference evidence="8" key="1">
    <citation type="submission" date="2023-08" db="EMBL/GenBank/DDBJ databases">
        <title>Black Yeasts Isolated from many extreme environments.</title>
        <authorList>
            <person name="Coleine C."/>
            <person name="Stajich J.E."/>
            <person name="Selbmann L."/>
        </authorList>
    </citation>
    <scope>NUCLEOTIDE SEQUENCE</scope>
    <source>
        <strain evidence="8">CCFEE 5401</strain>
    </source>
</reference>
<evidence type="ECO:0000256" key="2">
    <source>
        <dbReference type="ARBA" id="ARBA00035119"/>
    </source>
</evidence>
<evidence type="ECO:0000256" key="6">
    <source>
        <dbReference type="RuleBase" id="RU365002"/>
    </source>
</evidence>
<organism evidence="8 9">
    <name type="scientific">Meristemomyces frigidus</name>
    <dbReference type="NCBI Taxonomy" id="1508187"/>
    <lineage>
        <taxon>Eukaryota</taxon>
        <taxon>Fungi</taxon>
        <taxon>Dikarya</taxon>
        <taxon>Ascomycota</taxon>
        <taxon>Pezizomycotina</taxon>
        <taxon>Dothideomycetes</taxon>
        <taxon>Dothideomycetidae</taxon>
        <taxon>Mycosphaerellales</taxon>
        <taxon>Teratosphaeriaceae</taxon>
        <taxon>Meristemomyces</taxon>
    </lineage>
</organism>
<evidence type="ECO:0000256" key="4">
    <source>
        <dbReference type="ARBA" id="ARBA00035393"/>
    </source>
</evidence>
<keyword evidence="1 6" id="KW-0378">Hydrolase</keyword>
<proteinExistence type="inferred from homology"/>
<dbReference type="PANTHER" id="PTHR21314">
    <property type="entry name" value="QUEUOSINE 5'-PHOSPHATE N-GLYCOSYLASE_HYDROLASE-RELATED"/>
    <property type="match status" value="1"/>
</dbReference>
<dbReference type="GO" id="GO:0016787">
    <property type="term" value="F:hydrolase activity"/>
    <property type="evidence" value="ECO:0007669"/>
    <property type="project" value="UniProtKB-KW"/>
</dbReference>
<evidence type="ECO:0000256" key="3">
    <source>
        <dbReference type="ARBA" id="ARBA00035306"/>
    </source>
</evidence>
<evidence type="ECO:0000313" key="9">
    <source>
        <dbReference type="Proteomes" id="UP001310890"/>
    </source>
</evidence>
<dbReference type="InterPro" id="IPR019438">
    <property type="entry name" value="Q_salvage"/>
</dbReference>
<accession>A0AAN7TVY0</accession>
<comment type="caution">
    <text evidence="8">The sequence shown here is derived from an EMBL/GenBank/DDBJ whole genome shotgun (WGS) entry which is preliminary data.</text>
</comment>
<dbReference type="Proteomes" id="UP001310890">
    <property type="component" value="Unassembled WGS sequence"/>
</dbReference>
<dbReference type="EMBL" id="JAVRRL010000005">
    <property type="protein sequence ID" value="KAK5117274.1"/>
    <property type="molecule type" value="Genomic_DNA"/>
</dbReference>
<dbReference type="EC" id="3.2.2.-" evidence="6"/>
<comment type="catalytic activity">
    <reaction evidence="5 6">
        <text>queuosine 5'-phosphate + H2O = queuine + D-ribose 5-phosphate</text>
        <dbReference type="Rhea" id="RHEA:75387"/>
        <dbReference type="ChEBI" id="CHEBI:15377"/>
        <dbReference type="ChEBI" id="CHEBI:17433"/>
        <dbReference type="ChEBI" id="CHEBI:78346"/>
        <dbReference type="ChEBI" id="CHEBI:194371"/>
    </reaction>
    <physiologicalReaction direction="left-to-right" evidence="5 6">
        <dbReference type="Rhea" id="RHEA:75388"/>
    </physiologicalReaction>
</comment>
<feature type="region of interest" description="Disordered" evidence="7">
    <location>
        <begin position="269"/>
        <end position="288"/>
    </location>
</feature>
<dbReference type="PANTHER" id="PTHR21314:SF0">
    <property type="entry name" value="QUEUOSINE 5'-PHOSPHATE N-GLYCOSYLASE_HYDROLASE"/>
    <property type="match status" value="1"/>
</dbReference>
<evidence type="ECO:0000256" key="7">
    <source>
        <dbReference type="SAM" id="MobiDB-lite"/>
    </source>
</evidence>
<protein>
    <recommendedName>
        <fullName evidence="3 6">Queuosine 5'-phosphate N-glycosylase/hydrolase</fullName>
        <ecNumber evidence="6">3.2.2.-</ecNumber>
    </recommendedName>
    <alternativeName>
        <fullName evidence="4 6">Queuosine-nucleotide N-glycosylase/hydrolase</fullName>
    </alternativeName>
</protein>
<name>A0AAN7TVY0_9PEZI</name>
<sequence length="387" mass="42848">MNDDEADPELLALLRQHLGMSSKPDDGISENTGVLNDAEYIYKNSIDVMPDMLGTKSAAMSIYKMMQERGYSTEAWSQHDFHPTAEQGFSDIDVVNFIFTMDLLNFSFWSELPESKRFQVEYQGQRCTGYKSLVASLRRALDEGIPITTPYFWRHKDATDEVFTGVFRSATDEEMPMLRQRMAVLREAADVLHESFSDDDHADDESEQDLASGLEDPAIATTLSTNETIAATSPVLQSDSTTELADPASKALDATDETGRDGDIVTLAHPAPSAPAEELTSAAESKTDTYAPKTQDIILRSTATTFLPLLDGSVIRLIEEANGSAGKLVNLLAKHFPCFRDEARFDGRRVRILKRAQIFVADLWAAFRGTGYGAFEDIEHLTMFAGV</sequence>